<name>A0A8T9BVZ1_9HELO</name>
<keyword evidence="5 6" id="KW-0472">Membrane</keyword>
<keyword evidence="2 6" id="KW-0812">Transmembrane</keyword>
<gene>
    <name evidence="7" type="ORF">LSUE1_G007751</name>
</gene>
<dbReference type="Proteomes" id="UP000469558">
    <property type="component" value="Unassembled WGS sequence"/>
</dbReference>
<evidence type="ECO:0000256" key="6">
    <source>
        <dbReference type="SAM" id="Phobius"/>
    </source>
</evidence>
<dbReference type="AlphaFoldDB" id="A0A8T9BVZ1"/>
<organism evidence="7 8">
    <name type="scientific">Lachnellula suecica</name>
    <dbReference type="NCBI Taxonomy" id="602035"/>
    <lineage>
        <taxon>Eukaryota</taxon>
        <taxon>Fungi</taxon>
        <taxon>Dikarya</taxon>
        <taxon>Ascomycota</taxon>
        <taxon>Pezizomycotina</taxon>
        <taxon>Leotiomycetes</taxon>
        <taxon>Helotiales</taxon>
        <taxon>Lachnaceae</taxon>
        <taxon>Lachnellula</taxon>
    </lineage>
</organism>
<keyword evidence="4 6" id="KW-1133">Transmembrane helix</keyword>
<proteinExistence type="predicted"/>
<keyword evidence="3" id="KW-0256">Endoplasmic reticulum</keyword>
<dbReference type="InterPro" id="IPR024512">
    <property type="entry name" value="Ser_palmitoyltrfase_ssu-like"/>
</dbReference>
<dbReference type="EMBL" id="QGMK01001639">
    <property type="protein sequence ID" value="TVY65690.1"/>
    <property type="molecule type" value="Genomic_DNA"/>
</dbReference>
<sequence length="108" mass="12379">MSFKFPTQPQRRNKPSVVENIVYQLQLAYYRYEVTFSSYVLTPVEKVILNTIVLSFFSLLLAIVYSCLPPLVTRALVRGPWSIAESKNCIVVQSNTTIWNEMPIVAAY</sequence>
<accession>A0A8T9BVZ1</accession>
<reference evidence="7 8" key="1">
    <citation type="submission" date="2018-05" db="EMBL/GenBank/DDBJ databases">
        <title>Genome sequencing and assembly of the regulated plant pathogen Lachnellula willkommii and related sister species for the development of diagnostic species identification markers.</title>
        <authorList>
            <person name="Giroux E."/>
            <person name="Bilodeau G."/>
        </authorList>
    </citation>
    <scope>NUCLEOTIDE SEQUENCE [LARGE SCALE GENOMIC DNA]</scope>
    <source>
        <strain evidence="7 8">CBS 268.59</strain>
    </source>
</reference>
<evidence type="ECO:0000256" key="1">
    <source>
        <dbReference type="ARBA" id="ARBA00004477"/>
    </source>
</evidence>
<evidence type="ECO:0000256" key="2">
    <source>
        <dbReference type="ARBA" id="ARBA00022692"/>
    </source>
</evidence>
<dbReference type="Pfam" id="PF11779">
    <property type="entry name" value="SPT_ssu-like"/>
    <property type="match status" value="1"/>
</dbReference>
<dbReference type="OrthoDB" id="202672at2759"/>
<comment type="subcellular location">
    <subcellularLocation>
        <location evidence="1">Endoplasmic reticulum membrane</location>
        <topology evidence="1">Multi-pass membrane protein</topology>
    </subcellularLocation>
</comment>
<protein>
    <submittedName>
        <fullName evidence="7">Uncharacterized protein</fullName>
    </submittedName>
</protein>
<evidence type="ECO:0000313" key="7">
    <source>
        <dbReference type="EMBL" id="TVY65690.1"/>
    </source>
</evidence>
<dbReference type="GO" id="GO:0005789">
    <property type="term" value="C:endoplasmic reticulum membrane"/>
    <property type="evidence" value="ECO:0007669"/>
    <property type="project" value="UniProtKB-SubCell"/>
</dbReference>
<evidence type="ECO:0000256" key="3">
    <source>
        <dbReference type="ARBA" id="ARBA00022824"/>
    </source>
</evidence>
<evidence type="ECO:0000256" key="4">
    <source>
        <dbReference type="ARBA" id="ARBA00022989"/>
    </source>
</evidence>
<keyword evidence="8" id="KW-1185">Reference proteome</keyword>
<evidence type="ECO:0000256" key="5">
    <source>
        <dbReference type="ARBA" id="ARBA00023136"/>
    </source>
</evidence>
<comment type="caution">
    <text evidence="7">The sequence shown here is derived from an EMBL/GenBank/DDBJ whole genome shotgun (WGS) entry which is preliminary data.</text>
</comment>
<feature type="transmembrane region" description="Helical" evidence="6">
    <location>
        <begin position="47"/>
        <end position="68"/>
    </location>
</feature>
<evidence type="ECO:0000313" key="8">
    <source>
        <dbReference type="Proteomes" id="UP000469558"/>
    </source>
</evidence>